<dbReference type="GO" id="GO:0006508">
    <property type="term" value="P:proteolysis"/>
    <property type="evidence" value="ECO:0007669"/>
    <property type="project" value="InterPro"/>
</dbReference>
<dbReference type="InterPro" id="IPR037091">
    <property type="entry name" value="Pen-bd_prot4_C_dom_sf"/>
</dbReference>
<keyword evidence="11" id="KW-0812">Transmembrane</keyword>
<proteinExistence type="inferred from homology"/>
<feature type="transmembrane region" description="Helical" evidence="11">
    <location>
        <begin position="463"/>
        <end position="484"/>
    </location>
</feature>
<evidence type="ECO:0000313" key="16">
    <source>
        <dbReference type="Proteomes" id="UP000287239"/>
    </source>
</evidence>
<feature type="domain" description="Penicillin-binding protein 4 C-terminal" evidence="14">
    <location>
        <begin position="334"/>
        <end position="379"/>
    </location>
</feature>
<feature type="active site" description="Proton acceptor" evidence="8">
    <location>
        <position position="88"/>
    </location>
</feature>
<feature type="binding site" evidence="9">
    <location>
        <position position="276"/>
    </location>
    <ligand>
        <name>substrate</name>
    </ligand>
</feature>
<dbReference type="GO" id="GO:0071555">
    <property type="term" value="P:cell wall organization"/>
    <property type="evidence" value="ECO:0007669"/>
    <property type="project" value="UniProtKB-KW"/>
</dbReference>
<accession>A0A429ZFP8</accession>
<dbReference type="InterPro" id="IPR015956">
    <property type="entry name" value="Peniciliin-bd_prot_C_sf"/>
</dbReference>
<evidence type="ECO:0000256" key="6">
    <source>
        <dbReference type="ARBA" id="ARBA00022984"/>
    </source>
</evidence>
<sequence length="487" mass="52948">MNVQEKIMKKIKKSLQLSVASLLVAVSLVSGSLAVNAAEDIMEITAAEGYTVAESYRPKASIVIDSQTGKVIWDDNSDEQMSIASLSKVMTAYLAFEAMEQGKYTLETALQPSETIINISQIYSLSNNKMMAGVDYTVSDLMYLIFMPSSNAATVMLANHTSDNDEAAFINSMNAKAKELGMSNTVYYNATGATSSSFLGYYNPVGIDPDGENISTARDLSILIYNLLKKYPQVLEFTKNATHTVHPGQISEETFESYLFALPGKKYAYEGFDGIKTGSSPSAGFGFVGTAKREDTRLIEVILGVGDWTDQAGEEERHPTGNALLDRGFAGYEYKKILDKGEQVINDQKITLEADFYDFVPKDKEVTYELIDNKLAVVSDLPQVSDKIAENTIPFKGKVTNKDKEKEPESAAKPGKGSKNKNYLVPILLTIIGIALSVIATFVKPPRQGRRHSGGSSLGNMLLILGLLVVITGIGLGIAINLNLLSL</sequence>
<evidence type="ECO:0000256" key="11">
    <source>
        <dbReference type="SAM" id="Phobius"/>
    </source>
</evidence>
<feature type="transmembrane region" description="Helical" evidence="11">
    <location>
        <begin position="423"/>
        <end position="443"/>
    </location>
</feature>
<dbReference type="GO" id="GO:0009252">
    <property type="term" value="P:peptidoglycan biosynthetic process"/>
    <property type="evidence" value="ECO:0007669"/>
    <property type="project" value="UniProtKB-KW"/>
</dbReference>
<evidence type="ECO:0000256" key="4">
    <source>
        <dbReference type="ARBA" id="ARBA00022801"/>
    </source>
</evidence>
<feature type="domain" description="Peptidase S11 D-alanyl-D-alanine carboxypeptidase A N-terminal" evidence="13">
    <location>
        <begin position="55"/>
        <end position="305"/>
    </location>
</feature>
<dbReference type="InterPro" id="IPR001967">
    <property type="entry name" value="Peptidase_S11_N"/>
</dbReference>
<evidence type="ECO:0000256" key="2">
    <source>
        <dbReference type="ARBA" id="ARBA00007164"/>
    </source>
</evidence>
<dbReference type="InterPro" id="IPR015294">
    <property type="entry name" value="Pen-bd_prot4_C_dom"/>
</dbReference>
<dbReference type="GO" id="GO:0009002">
    <property type="term" value="F:serine-type D-Ala-D-Ala carboxypeptidase activity"/>
    <property type="evidence" value="ECO:0007669"/>
    <property type="project" value="InterPro"/>
</dbReference>
<dbReference type="PANTHER" id="PTHR21581">
    <property type="entry name" value="D-ALANYL-D-ALANINE CARBOXYPEPTIDASE"/>
    <property type="match status" value="1"/>
</dbReference>
<dbReference type="Pfam" id="PF09211">
    <property type="entry name" value="DUF1958"/>
    <property type="match status" value="1"/>
</dbReference>
<gene>
    <name evidence="15" type="ORF">CBF35_12980</name>
</gene>
<comment type="caution">
    <text evidence="15">The sequence shown here is derived from an EMBL/GenBank/DDBJ whole genome shotgun (WGS) entry which is preliminary data.</text>
</comment>
<comment type="function">
    <text evidence="1">Removes C-terminal D-alanyl residues from sugar-peptide cell wall precursors.</text>
</comment>
<dbReference type="EMBL" id="NGJU01000022">
    <property type="protein sequence ID" value="RST92500.1"/>
    <property type="molecule type" value="Genomic_DNA"/>
</dbReference>
<dbReference type="Proteomes" id="UP000287239">
    <property type="component" value="Unassembled WGS sequence"/>
</dbReference>
<evidence type="ECO:0000256" key="5">
    <source>
        <dbReference type="ARBA" id="ARBA00022960"/>
    </source>
</evidence>
<evidence type="ECO:0000313" key="15">
    <source>
        <dbReference type="EMBL" id="RST92500.1"/>
    </source>
</evidence>
<evidence type="ECO:0000256" key="1">
    <source>
        <dbReference type="ARBA" id="ARBA00003217"/>
    </source>
</evidence>
<keyword evidence="5" id="KW-0133">Cell shape</keyword>
<evidence type="ECO:0008006" key="17">
    <source>
        <dbReference type="Google" id="ProtNLM"/>
    </source>
</evidence>
<organism evidence="15 16">
    <name type="scientific">Vagococcus salmoninarum</name>
    <dbReference type="NCBI Taxonomy" id="2739"/>
    <lineage>
        <taxon>Bacteria</taxon>
        <taxon>Bacillati</taxon>
        <taxon>Bacillota</taxon>
        <taxon>Bacilli</taxon>
        <taxon>Lactobacillales</taxon>
        <taxon>Enterococcaceae</taxon>
        <taxon>Vagococcus</taxon>
    </lineage>
</organism>
<evidence type="ECO:0000256" key="10">
    <source>
        <dbReference type="RuleBase" id="RU004016"/>
    </source>
</evidence>
<dbReference type="InterPro" id="IPR018044">
    <property type="entry name" value="Peptidase_S11"/>
</dbReference>
<evidence type="ECO:0000256" key="12">
    <source>
        <dbReference type="SAM" id="SignalP"/>
    </source>
</evidence>
<evidence type="ECO:0000256" key="8">
    <source>
        <dbReference type="PIRSR" id="PIRSR618044-1"/>
    </source>
</evidence>
<reference evidence="15 16" key="1">
    <citation type="submission" date="2017-05" db="EMBL/GenBank/DDBJ databases">
        <title>Vagococcus spp. assemblies.</title>
        <authorList>
            <person name="Gulvik C.A."/>
        </authorList>
    </citation>
    <scope>NUCLEOTIDE SEQUENCE [LARGE SCALE GENOMIC DNA]</scope>
    <source>
        <strain evidence="15 16">NCFB 2777</strain>
    </source>
</reference>
<keyword evidence="4" id="KW-0378">Hydrolase</keyword>
<protein>
    <recommendedName>
        <fullName evidence="17">Peptidase S11 D-alanyl-D-alanine carboxypeptidase A N-terminal domain-containing protein</fullName>
    </recommendedName>
</protein>
<evidence type="ECO:0000256" key="7">
    <source>
        <dbReference type="ARBA" id="ARBA00023316"/>
    </source>
</evidence>
<evidence type="ECO:0000259" key="14">
    <source>
        <dbReference type="Pfam" id="PF09211"/>
    </source>
</evidence>
<evidence type="ECO:0000256" key="9">
    <source>
        <dbReference type="PIRSR" id="PIRSR618044-2"/>
    </source>
</evidence>
<keyword evidence="3 12" id="KW-0732">Signal</keyword>
<dbReference type="Gene3D" id="3.40.710.10">
    <property type="entry name" value="DD-peptidase/beta-lactamase superfamily"/>
    <property type="match status" value="1"/>
</dbReference>
<dbReference type="SUPFAM" id="SSF56601">
    <property type="entry name" value="beta-lactamase/transpeptidase-like"/>
    <property type="match status" value="1"/>
</dbReference>
<dbReference type="AlphaFoldDB" id="A0A429ZFP8"/>
<evidence type="ECO:0000259" key="13">
    <source>
        <dbReference type="Pfam" id="PF00768"/>
    </source>
</evidence>
<dbReference type="InterPro" id="IPR012338">
    <property type="entry name" value="Beta-lactam/transpept-like"/>
</dbReference>
<dbReference type="Gene3D" id="2.30.140.20">
    <property type="entry name" value="Penicillin-binding protein 4, C-terminal domain"/>
    <property type="match status" value="1"/>
</dbReference>
<feature type="active site" description="Acyl-ester intermediate" evidence="8">
    <location>
        <position position="85"/>
    </location>
</feature>
<feature type="signal peptide" evidence="12">
    <location>
        <begin position="1"/>
        <end position="37"/>
    </location>
</feature>
<dbReference type="Pfam" id="PF00768">
    <property type="entry name" value="Peptidase_S11"/>
    <property type="match status" value="1"/>
</dbReference>
<comment type="similarity">
    <text evidence="2 10">Belongs to the peptidase S11 family.</text>
</comment>
<dbReference type="PANTHER" id="PTHR21581:SF6">
    <property type="entry name" value="TRAFFICKING PROTEIN PARTICLE COMPLEX SUBUNIT 12"/>
    <property type="match status" value="1"/>
</dbReference>
<keyword evidence="11" id="KW-0472">Membrane</keyword>
<dbReference type="PRINTS" id="PR00725">
    <property type="entry name" value="DADACBPTASE1"/>
</dbReference>
<keyword evidence="16" id="KW-1185">Reference proteome</keyword>
<name>A0A429ZFP8_9ENTE</name>
<dbReference type="OrthoDB" id="9791132at2"/>
<feature type="chain" id="PRO_5019096158" description="Peptidase S11 D-alanyl-D-alanine carboxypeptidase A N-terminal domain-containing protein" evidence="12">
    <location>
        <begin position="38"/>
        <end position="487"/>
    </location>
</feature>
<keyword evidence="11" id="KW-1133">Transmembrane helix</keyword>
<evidence type="ECO:0000256" key="3">
    <source>
        <dbReference type="ARBA" id="ARBA00022729"/>
    </source>
</evidence>
<dbReference type="SUPFAM" id="SSF69189">
    <property type="entry name" value="Penicillin-binding protein associated domain"/>
    <property type="match status" value="1"/>
</dbReference>
<feature type="active site" evidence="8">
    <location>
        <position position="149"/>
    </location>
</feature>
<keyword evidence="7" id="KW-0961">Cell wall biogenesis/degradation</keyword>
<keyword evidence="6" id="KW-0573">Peptidoglycan synthesis</keyword>
<dbReference type="GO" id="GO:0008360">
    <property type="term" value="P:regulation of cell shape"/>
    <property type="evidence" value="ECO:0007669"/>
    <property type="project" value="UniProtKB-KW"/>
</dbReference>